<keyword evidence="4" id="KW-0566">Pantothenate biosynthesis</keyword>
<comment type="caution">
    <text evidence="9">The sequence shown here is derived from an EMBL/GenBank/DDBJ whole genome shotgun (WGS) entry which is preliminary data.</text>
</comment>
<dbReference type="OrthoDB" id="9793586at2"/>
<evidence type="ECO:0000256" key="5">
    <source>
        <dbReference type="ARBA" id="ARBA00032024"/>
    </source>
</evidence>
<dbReference type="PANTHER" id="PTHR21708">
    <property type="entry name" value="PROBABLE 2-DEHYDROPANTOATE 2-REDUCTASE"/>
    <property type="match status" value="1"/>
</dbReference>
<evidence type="ECO:0000256" key="4">
    <source>
        <dbReference type="ARBA" id="ARBA00022655"/>
    </source>
</evidence>
<dbReference type="InterPro" id="IPR013332">
    <property type="entry name" value="KPR_N"/>
</dbReference>
<evidence type="ECO:0000256" key="6">
    <source>
        <dbReference type="ARBA" id="ARBA00048793"/>
    </source>
</evidence>
<dbReference type="InterPro" id="IPR008927">
    <property type="entry name" value="6-PGluconate_DH-like_C_sf"/>
</dbReference>
<feature type="domain" description="Ketopantoate reductase N-terminal" evidence="7">
    <location>
        <begin position="4"/>
        <end position="151"/>
    </location>
</feature>
<dbReference type="Gene3D" id="3.40.50.720">
    <property type="entry name" value="NAD(P)-binding Rossmann-like Domain"/>
    <property type="match status" value="1"/>
</dbReference>
<dbReference type="UniPathway" id="UPA00028">
    <property type="reaction ID" value="UER00004"/>
</dbReference>
<dbReference type="SUPFAM" id="SSF51735">
    <property type="entry name" value="NAD(P)-binding Rossmann-fold domains"/>
    <property type="match status" value="1"/>
</dbReference>
<evidence type="ECO:0000256" key="3">
    <source>
        <dbReference type="ARBA" id="ARBA00019465"/>
    </source>
</evidence>
<accession>A0A432VBI3</accession>
<dbReference type="GO" id="GO:0008677">
    <property type="term" value="F:2-dehydropantoate 2-reductase activity"/>
    <property type="evidence" value="ECO:0007669"/>
    <property type="project" value="UniProtKB-EC"/>
</dbReference>
<comment type="pathway">
    <text evidence="1">Cofactor biosynthesis; (R)-pantothenate biosynthesis; (R)-pantoate from 3-methyl-2-oxobutanoate: step 2/2.</text>
</comment>
<dbReference type="Gene3D" id="1.10.1040.10">
    <property type="entry name" value="N-(1-d-carboxylethyl)-l-norvaline Dehydrogenase, domain 2"/>
    <property type="match status" value="1"/>
</dbReference>
<reference evidence="9 10" key="1">
    <citation type="submission" date="2018-11" db="EMBL/GenBank/DDBJ databases">
        <title>Pseudaminobacter arsenicus sp. nov., an arsenic-resistant bacterium isolated from arsenic-rich aquifers.</title>
        <authorList>
            <person name="Mu Y."/>
        </authorList>
    </citation>
    <scope>NUCLEOTIDE SEQUENCE [LARGE SCALE GENOMIC DNA]</scope>
    <source>
        <strain evidence="9 10">CB3</strain>
    </source>
</reference>
<dbReference type="RefSeq" id="WP_128625771.1">
    <property type="nucleotide sequence ID" value="NZ_RKST01000001.1"/>
</dbReference>
<dbReference type="GO" id="GO:0005737">
    <property type="term" value="C:cytoplasm"/>
    <property type="evidence" value="ECO:0007669"/>
    <property type="project" value="TreeGrafter"/>
</dbReference>
<protein>
    <recommendedName>
        <fullName evidence="3">2-dehydropantoate 2-reductase</fullName>
        <ecNumber evidence="2">1.1.1.169</ecNumber>
    </recommendedName>
    <alternativeName>
        <fullName evidence="5">Ketopantoate reductase</fullName>
    </alternativeName>
</protein>
<organism evidence="9 10">
    <name type="scientific">Borborobacter arsenicus</name>
    <dbReference type="NCBI Taxonomy" id="1851146"/>
    <lineage>
        <taxon>Bacteria</taxon>
        <taxon>Pseudomonadati</taxon>
        <taxon>Pseudomonadota</taxon>
        <taxon>Alphaproteobacteria</taxon>
        <taxon>Hyphomicrobiales</taxon>
        <taxon>Phyllobacteriaceae</taxon>
        <taxon>Borborobacter</taxon>
    </lineage>
</organism>
<sequence>MKRILVWGAGAIGGTVAAHLSRARKSPTLVDVNAAHLDAINRDGLRISSPDGEFTERLTALAPEQVSGVFDVIFLAVKATHTEIALERAREFLTPDGCVVSLQNGLCEIGIAELVGRERTVGAFINFGADYVEPGHLLFANRGVVIIGEIDGLMRPRTQRIVELLRPFEPDAATTDNIWGYLWGKTAYSSLLKAEALSDQTMVDFIGDPDLREVHVKLVRELLAVARAEGVEPLGFNGFDPRAFERDDEAAYANLADMAEFYRPSAKTHSSAWRDIAIFGQKTDAPAQLTPVFAIAEKHGLQVPISRKLVQLIENLEAGRAKQGSSLVAELAKEAMAS</sequence>
<evidence type="ECO:0000259" key="8">
    <source>
        <dbReference type="Pfam" id="PF08546"/>
    </source>
</evidence>
<dbReference type="Proteomes" id="UP000281647">
    <property type="component" value="Unassembled WGS sequence"/>
</dbReference>
<dbReference type="SUPFAM" id="SSF48179">
    <property type="entry name" value="6-phosphogluconate dehydrogenase C-terminal domain-like"/>
    <property type="match status" value="1"/>
</dbReference>
<evidence type="ECO:0000313" key="10">
    <source>
        <dbReference type="Proteomes" id="UP000281647"/>
    </source>
</evidence>
<dbReference type="InterPro" id="IPR036291">
    <property type="entry name" value="NAD(P)-bd_dom_sf"/>
</dbReference>
<dbReference type="AlphaFoldDB" id="A0A432VBI3"/>
<name>A0A432VBI3_9HYPH</name>
<proteinExistence type="predicted"/>
<gene>
    <name evidence="9" type="ORF">EET67_01100</name>
</gene>
<evidence type="ECO:0000313" key="9">
    <source>
        <dbReference type="EMBL" id="RUM99531.1"/>
    </source>
</evidence>
<evidence type="ECO:0000259" key="7">
    <source>
        <dbReference type="Pfam" id="PF02558"/>
    </source>
</evidence>
<dbReference type="InterPro" id="IPR013328">
    <property type="entry name" value="6PGD_dom2"/>
</dbReference>
<comment type="catalytic activity">
    <reaction evidence="6">
        <text>(R)-pantoate + NADP(+) = 2-dehydropantoate + NADPH + H(+)</text>
        <dbReference type="Rhea" id="RHEA:16233"/>
        <dbReference type="ChEBI" id="CHEBI:11561"/>
        <dbReference type="ChEBI" id="CHEBI:15378"/>
        <dbReference type="ChEBI" id="CHEBI:15980"/>
        <dbReference type="ChEBI" id="CHEBI:57783"/>
        <dbReference type="ChEBI" id="CHEBI:58349"/>
        <dbReference type="EC" id="1.1.1.169"/>
    </reaction>
</comment>
<dbReference type="Pfam" id="PF02558">
    <property type="entry name" value="ApbA"/>
    <property type="match status" value="1"/>
</dbReference>
<dbReference type="EC" id="1.1.1.169" evidence="2"/>
<dbReference type="InterPro" id="IPR013752">
    <property type="entry name" value="KPA_reductase"/>
</dbReference>
<dbReference type="Pfam" id="PF08546">
    <property type="entry name" value="ApbA_C"/>
    <property type="match status" value="1"/>
</dbReference>
<dbReference type="GO" id="GO:0015940">
    <property type="term" value="P:pantothenate biosynthetic process"/>
    <property type="evidence" value="ECO:0007669"/>
    <property type="project" value="UniProtKB-UniPathway"/>
</dbReference>
<evidence type="ECO:0000256" key="2">
    <source>
        <dbReference type="ARBA" id="ARBA00013014"/>
    </source>
</evidence>
<dbReference type="InterPro" id="IPR051402">
    <property type="entry name" value="KPR-Related"/>
</dbReference>
<dbReference type="PANTHER" id="PTHR21708:SF26">
    <property type="entry name" value="2-DEHYDROPANTOATE 2-REDUCTASE"/>
    <property type="match status" value="1"/>
</dbReference>
<dbReference type="EMBL" id="RKST01000001">
    <property type="protein sequence ID" value="RUM99531.1"/>
    <property type="molecule type" value="Genomic_DNA"/>
</dbReference>
<keyword evidence="10" id="KW-1185">Reference proteome</keyword>
<evidence type="ECO:0000256" key="1">
    <source>
        <dbReference type="ARBA" id="ARBA00004994"/>
    </source>
</evidence>
<feature type="domain" description="Ketopantoate reductase C-terminal" evidence="8">
    <location>
        <begin position="177"/>
        <end position="316"/>
    </location>
</feature>